<evidence type="ECO:0000313" key="1">
    <source>
        <dbReference type="EMBL" id="TDR45635.1"/>
    </source>
</evidence>
<dbReference type="SUPFAM" id="SSF55961">
    <property type="entry name" value="Bet v1-like"/>
    <property type="match status" value="1"/>
</dbReference>
<protein>
    <recommendedName>
        <fullName evidence="3">Polyketide cyclase/dehydrase/lipid transport protein</fullName>
    </recommendedName>
</protein>
<sequence>MQAIKLRYEAEHTFCAPAHAVAAVFHDLPSLARCTADVESFECLDAVTARWTLATQRDLGIVFQPRYCLRYSWETPRTLCWRTLPEDSATVAIDARVQFVDLSACRSRVCITEQVEFSLPVSLITAKIVKVMAHRQMLADMKEFLQRIDVIVVAQTMAEASR</sequence>
<gene>
    <name evidence="1" type="ORF">DFR29_10463</name>
</gene>
<dbReference type="InterPro" id="IPR023393">
    <property type="entry name" value="START-like_dom_sf"/>
</dbReference>
<comment type="caution">
    <text evidence="1">The sequence shown here is derived from an EMBL/GenBank/DDBJ whole genome shotgun (WGS) entry which is preliminary data.</text>
</comment>
<name>A0A4R6Z218_9GAMM</name>
<evidence type="ECO:0000313" key="2">
    <source>
        <dbReference type="Proteomes" id="UP000295293"/>
    </source>
</evidence>
<dbReference type="Proteomes" id="UP000295293">
    <property type="component" value="Unassembled WGS sequence"/>
</dbReference>
<reference evidence="1 2" key="1">
    <citation type="submission" date="2019-03" db="EMBL/GenBank/DDBJ databases">
        <title>Genomic Encyclopedia of Type Strains, Phase IV (KMG-IV): sequencing the most valuable type-strain genomes for metagenomic binning, comparative biology and taxonomic classification.</title>
        <authorList>
            <person name="Goeker M."/>
        </authorList>
    </citation>
    <scope>NUCLEOTIDE SEQUENCE [LARGE SCALE GENOMIC DNA]</scope>
    <source>
        <strain evidence="1 2">DSM 21667</strain>
    </source>
</reference>
<organism evidence="1 2">
    <name type="scientific">Tahibacter aquaticus</name>
    <dbReference type="NCBI Taxonomy" id="520092"/>
    <lineage>
        <taxon>Bacteria</taxon>
        <taxon>Pseudomonadati</taxon>
        <taxon>Pseudomonadota</taxon>
        <taxon>Gammaproteobacteria</taxon>
        <taxon>Lysobacterales</taxon>
        <taxon>Rhodanobacteraceae</taxon>
        <taxon>Tahibacter</taxon>
    </lineage>
</organism>
<keyword evidence="2" id="KW-1185">Reference proteome</keyword>
<accession>A0A4R6Z218</accession>
<evidence type="ECO:0008006" key="3">
    <source>
        <dbReference type="Google" id="ProtNLM"/>
    </source>
</evidence>
<dbReference type="Gene3D" id="3.30.530.20">
    <property type="match status" value="1"/>
</dbReference>
<dbReference type="EMBL" id="SNZH01000004">
    <property type="protein sequence ID" value="TDR45635.1"/>
    <property type="molecule type" value="Genomic_DNA"/>
</dbReference>
<dbReference type="RefSeq" id="WP_133818009.1">
    <property type="nucleotide sequence ID" value="NZ_SNZH01000004.1"/>
</dbReference>
<dbReference type="AlphaFoldDB" id="A0A4R6Z218"/>
<proteinExistence type="predicted"/>
<dbReference type="OrthoDB" id="5507072at2"/>